<feature type="compositionally biased region" description="Low complexity" evidence="1">
    <location>
        <begin position="880"/>
        <end position="895"/>
    </location>
</feature>
<protein>
    <submittedName>
        <fullName evidence="2">Uncharacterized protein</fullName>
    </submittedName>
</protein>
<evidence type="ECO:0000256" key="1">
    <source>
        <dbReference type="SAM" id="MobiDB-lite"/>
    </source>
</evidence>
<sequence length="1155" mass="124348">MMAAEPSVESSAVSSSSLDPSSSSNYAAQHGDVHYSTVNGNPAVSDDVFNKHIANVEDQIHSADVSVSGGSDTEGTRQRDGERGHSRTLSSIKKPATFKAVSVNKTFLAAKAGSAVTPSKTAERPAGSSNTPPPSSFGLLSSRPRLVAKLGIGAKDSVPRFAPGVNGGSAPGGPDPSAVWNKNRPPEPKKFTDEELQKYGIHMASRLNEDDSGNQNKWADIDDDDEDWAPNDITWGDGTKTTLASAEAEAQQAYDAEVAAERERMQGKAHQGGYPPEPPQRSSGLSSGRGLILKNGSQDRPALVAKPPAPVQQAKSPWASLPPVDKVSPSYIDSQYSREGPRDGPYGRPVPKEIAADDFSRSAWRNSNGQGGRELYNSQSGRYEPVSDRRGPPRPDQHGKPAVLHRQDGPAEPSNAFQTHRASHEIPIGRRRGSSNVSGGSGTYMQRGLDAPFADSQSRRRPSFVGSSDGHSVHGMNGPNQHNRSQLPSGWMPRSSPNATYATPHHIDHPLEMGSSPPTQQPVVDEVEYQKKLMQERRDLARKRRQEEEEREENARRERIQKKLEALGPAPEKRADRKEEDGESVSKSPHIQKREAALSEHDRRERRQSTADSDDKSRTPAARRPSHSHESRNTESWAGQGSRSEKYASWTGAGAPASRNVWGSPNNDKGLGNGTFNPDLGRLPGTVAQSQTNPKPTTTAPAQTTAPTRASQPAPIGSRASRYENSAPDLTNKWVSAVAENDQNINAMQMAELAAQKRRSVEAGRPVEDVQPVIKETWRPVQVSVDGTRRSVAETPAATSDRDGAGKSGASMLRQASGPSGQPRASRFFPSKEPRIDQNSAATEAYRPSSPSPPPPTMEDHPVYAGSVTRPNVSLPKPQPVVKLPPAASAPSAAQAHVQPNTFYRLQRQAEHSSAREIDARQEDWQRRINDLLNNPKLSPPKTSVGIDVSSRHAFDHPTQHTSATVSLPSPIAPRAVPTAVTAPAVRATSRVRIPKSAISKPMAEECFEEQEMGSLPRIRLPHKVPEAAWHPAVPQIKPLPRKLLVQAAVMDPYPTAGDLGGHVIRIQLPGTTDVRTISVPGVSGRGSRGSTRGSPRSRASVASRGGSKRESTPILSGSPPSRSSRGSRGSYRSRASDSWSRRSASRGHPASPTA</sequence>
<feature type="compositionally biased region" description="Basic and acidic residues" evidence="1">
    <location>
        <begin position="184"/>
        <end position="197"/>
    </location>
</feature>
<organism evidence="2 3">
    <name type="scientific">[Torrubiella] hemipterigena</name>
    <dbReference type="NCBI Taxonomy" id="1531966"/>
    <lineage>
        <taxon>Eukaryota</taxon>
        <taxon>Fungi</taxon>
        <taxon>Dikarya</taxon>
        <taxon>Ascomycota</taxon>
        <taxon>Pezizomycotina</taxon>
        <taxon>Sordariomycetes</taxon>
        <taxon>Hypocreomycetidae</taxon>
        <taxon>Hypocreales</taxon>
        <taxon>Clavicipitaceae</taxon>
        <taxon>Clavicipitaceae incertae sedis</taxon>
        <taxon>'Torrubiella' clade</taxon>
    </lineage>
</organism>
<keyword evidence="3" id="KW-1185">Reference proteome</keyword>
<feature type="compositionally biased region" description="Basic and acidic residues" evidence="1">
    <location>
        <begin position="592"/>
        <end position="618"/>
    </location>
</feature>
<feature type="region of interest" description="Disordered" evidence="1">
    <location>
        <begin position="1"/>
        <end position="95"/>
    </location>
</feature>
<feature type="region of interest" description="Disordered" evidence="1">
    <location>
        <begin position="112"/>
        <end position="142"/>
    </location>
</feature>
<reference evidence="2 3" key="1">
    <citation type="journal article" date="2015" name="Genome Announc.">
        <title>Draft Genome Sequence and Gene Annotation of the Entomopathogenic Fungus Verticillium hemipterigenum.</title>
        <authorList>
            <person name="Horn F."/>
            <person name="Habel A."/>
            <person name="Scharf D.H."/>
            <person name="Dworschak J."/>
            <person name="Brakhage A.A."/>
            <person name="Guthke R."/>
            <person name="Hertweck C."/>
            <person name="Linde J."/>
        </authorList>
    </citation>
    <scope>NUCLEOTIDE SEQUENCE [LARGE SCALE GENOMIC DNA]</scope>
</reference>
<dbReference type="EMBL" id="CDHN01000007">
    <property type="protein sequence ID" value="CEJ94871.1"/>
    <property type="molecule type" value="Genomic_DNA"/>
</dbReference>
<dbReference type="HOGENOM" id="CLU_002517_0_0_1"/>
<feature type="compositionally biased region" description="Basic and acidic residues" evidence="1">
    <location>
        <begin position="350"/>
        <end position="360"/>
    </location>
</feature>
<dbReference type="AlphaFoldDB" id="A0A0A1TCU8"/>
<feature type="compositionally biased region" description="Basic and acidic residues" evidence="1">
    <location>
        <begin position="74"/>
        <end position="85"/>
    </location>
</feature>
<feature type="compositionally biased region" description="Low complexity" evidence="1">
    <location>
        <begin position="1117"/>
        <end position="1143"/>
    </location>
</feature>
<name>A0A0A1TCU8_9HYPO</name>
<feature type="region of interest" description="Disordered" evidence="1">
    <location>
        <begin position="1076"/>
        <end position="1155"/>
    </location>
</feature>
<feature type="compositionally biased region" description="Basic and acidic residues" evidence="1">
    <location>
        <begin position="48"/>
        <end position="61"/>
    </location>
</feature>
<feature type="compositionally biased region" description="Low complexity" evidence="1">
    <location>
        <begin position="691"/>
        <end position="715"/>
    </location>
</feature>
<proteinExistence type="predicted"/>
<feature type="compositionally biased region" description="Low complexity" evidence="1">
    <location>
        <begin position="281"/>
        <end position="291"/>
    </location>
</feature>
<evidence type="ECO:0000313" key="2">
    <source>
        <dbReference type="EMBL" id="CEJ94871.1"/>
    </source>
</evidence>
<feature type="compositionally biased region" description="Basic and acidic residues" evidence="1">
    <location>
        <begin position="385"/>
        <end position="409"/>
    </location>
</feature>
<gene>
    <name evidence="2" type="ORF">VHEMI10378</name>
</gene>
<feature type="compositionally biased region" description="Low complexity" evidence="1">
    <location>
        <begin position="1"/>
        <end position="24"/>
    </location>
</feature>
<evidence type="ECO:0000313" key="3">
    <source>
        <dbReference type="Proteomes" id="UP000039046"/>
    </source>
</evidence>
<feature type="compositionally biased region" description="Low complexity" evidence="1">
    <location>
        <begin position="1089"/>
        <end position="1106"/>
    </location>
</feature>
<feature type="compositionally biased region" description="Low complexity" evidence="1">
    <location>
        <begin position="244"/>
        <end position="257"/>
    </location>
</feature>
<dbReference type="STRING" id="1531966.A0A0A1TCU8"/>
<dbReference type="OrthoDB" id="5416983at2759"/>
<accession>A0A0A1TCU8</accession>
<feature type="region of interest" description="Disordered" evidence="1">
    <location>
        <begin position="155"/>
        <end position="727"/>
    </location>
</feature>
<feature type="region of interest" description="Disordered" evidence="1">
    <location>
        <begin position="785"/>
        <end position="895"/>
    </location>
</feature>
<feature type="compositionally biased region" description="Polar residues" evidence="1">
    <location>
        <begin position="478"/>
        <end position="488"/>
    </location>
</feature>
<dbReference type="Proteomes" id="UP000039046">
    <property type="component" value="Unassembled WGS sequence"/>
</dbReference>
<feature type="compositionally biased region" description="Basic and acidic residues" evidence="1">
    <location>
        <begin position="528"/>
        <end position="580"/>
    </location>
</feature>